<dbReference type="GO" id="GO:0007059">
    <property type="term" value="P:chromosome segregation"/>
    <property type="evidence" value="ECO:0007669"/>
    <property type="project" value="InterPro"/>
</dbReference>
<feature type="compositionally biased region" description="Acidic residues" evidence="1">
    <location>
        <begin position="300"/>
        <end position="310"/>
    </location>
</feature>
<dbReference type="EMBL" id="JAVHJO010000018">
    <property type="protein sequence ID" value="KAK6524263.1"/>
    <property type="molecule type" value="Genomic_DNA"/>
</dbReference>
<keyword evidence="3" id="KW-1185">Reference proteome</keyword>
<name>A0AAV9WSM7_9PEZI</name>
<sequence length="488" mass="53923">MARSKQPTKLTARYNIPPSPQLTRYLLRLSKPSLEKLVFDWLKTPICAPNFTPTEEDFQYESDPVDITAEEAEEAYRGLNSRKDIAERVFEREWREGLNMHQVAQVDMQYLFDHPSSIKWTACELVLEEGKKTSIDKLPKFEPIVFCKSLLEIMGPMVQCHPYYVSHPTLPLTLVRLSLHNPFPLPAQPPPQNQIFYLAIPTSSPHLFFTPQRSKLADICRKSLPIALSSQHRRYDIVSTSLSAKTLEALIARKGHGRGDIGAGGGWSLYAVEGEDAVDGCPLDITRPKSKTGKRRLMDGDDENPTDDADGKERWKRKRVAEGRFGDSALADDGSGLERVEVRLREEWPRRKGLPGPLKATSGNQGGPVGGIGGKGKGRGRPRKENTKGAPADEGDDGVPDVDETFPWKGKKWMPNIDVVLEGTHVFAGIRTLVERGVFDGEMIPTWMTGEEGKSIGTVKGGTIIPVVAKGIQDAAASAGRKRGRPSG</sequence>
<dbReference type="Proteomes" id="UP001365542">
    <property type="component" value="Unassembled WGS sequence"/>
</dbReference>
<comment type="caution">
    <text evidence="2">The sequence shown here is derived from an EMBL/GenBank/DDBJ whole genome shotgun (WGS) entry which is preliminary data.</text>
</comment>
<organism evidence="2 3">
    <name type="scientific">Orbilia ellipsospora</name>
    <dbReference type="NCBI Taxonomy" id="2528407"/>
    <lineage>
        <taxon>Eukaryota</taxon>
        <taxon>Fungi</taxon>
        <taxon>Dikarya</taxon>
        <taxon>Ascomycota</taxon>
        <taxon>Pezizomycotina</taxon>
        <taxon>Orbiliomycetes</taxon>
        <taxon>Orbiliales</taxon>
        <taxon>Orbiliaceae</taxon>
        <taxon>Orbilia</taxon>
    </lineage>
</organism>
<evidence type="ECO:0008006" key="4">
    <source>
        <dbReference type="Google" id="ProtNLM"/>
    </source>
</evidence>
<accession>A0AAV9WSM7</accession>
<feature type="region of interest" description="Disordered" evidence="1">
    <location>
        <begin position="348"/>
        <end position="401"/>
    </location>
</feature>
<evidence type="ECO:0000313" key="2">
    <source>
        <dbReference type="EMBL" id="KAK6524263.1"/>
    </source>
</evidence>
<dbReference type="Pfam" id="PF05238">
    <property type="entry name" value="CENP-N"/>
    <property type="match status" value="1"/>
</dbReference>
<evidence type="ECO:0000256" key="1">
    <source>
        <dbReference type="SAM" id="MobiDB-lite"/>
    </source>
</evidence>
<dbReference type="Gene3D" id="3.10.20.720">
    <property type="match status" value="1"/>
</dbReference>
<gene>
    <name evidence="2" type="ORF">TWF694_005919</name>
</gene>
<dbReference type="InterPro" id="IPR007902">
    <property type="entry name" value="Chl4/mis15/CENP-N"/>
</dbReference>
<dbReference type="AlphaFoldDB" id="A0AAV9WSM7"/>
<evidence type="ECO:0000313" key="3">
    <source>
        <dbReference type="Proteomes" id="UP001365542"/>
    </source>
</evidence>
<feature type="region of interest" description="Disordered" evidence="1">
    <location>
        <begin position="280"/>
        <end position="317"/>
    </location>
</feature>
<dbReference type="GO" id="GO:0034080">
    <property type="term" value="P:CENP-A containing chromatin assembly"/>
    <property type="evidence" value="ECO:0007669"/>
    <property type="project" value="InterPro"/>
</dbReference>
<proteinExistence type="predicted"/>
<reference evidence="2 3" key="1">
    <citation type="submission" date="2019-10" db="EMBL/GenBank/DDBJ databases">
        <authorList>
            <person name="Palmer J.M."/>
        </authorList>
    </citation>
    <scope>NUCLEOTIDE SEQUENCE [LARGE SCALE GENOMIC DNA]</scope>
    <source>
        <strain evidence="2 3">TWF694</strain>
    </source>
</reference>
<feature type="compositionally biased region" description="Gly residues" evidence="1">
    <location>
        <begin position="364"/>
        <end position="375"/>
    </location>
</feature>
<protein>
    <recommendedName>
        <fullName evidence="4">CHL4-domain-containing protein</fullName>
    </recommendedName>
</protein>